<gene>
    <name evidence="1" type="ORF">HU230_22595</name>
</gene>
<dbReference type="AlphaFoldDB" id="A0A973WPC8"/>
<evidence type="ECO:0000313" key="1">
    <source>
        <dbReference type="EMBL" id="NVL08494.1"/>
    </source>
</evidence>
<reference evidence="1" key="1">
    <citation type="submission" date="2020-06" db="EMBL/GenBank/DDBJ databases">
        <title>Whole Genome Sequence of Bradyrhizobium sp. Strain 66S1MB.</title>
        <authorList>
            <person name="Bromfield E."/>
            <person name="Cloutier S."/>
        </authorList>
    </citation>
    <scope>NUCLEOTIDE SEQUENCE</scope>
    <source>
        <strain evidence="1">66S1MB</strain>
    </source>
</reference>
<accession>A0A973WPC8</accession>
<organism evidence="1">
    <name type="scientific">Bradyrhizobium quebecense</name>
    <dbReference type="NCBI Taxonomy" id="2748629"/>
    <lineage>
        <taxon>Bacteria</taxon>
        <taxon>Pseudomonadati</taxon>
        <taxon>Pseudomonadota</taxon>
        <taxon>Alphaproteobacteria</taxon>
        <taxon>Hyphomicrobiales</taxon>
        <taxon>Nitrobacteraceae</taxon>
        <taxon>Bradyrhizobium</taxon>
    </lineage>
</organism>
<comment type="caution">
    <text evidence="1">The sequence shown here is derived from an EMBL/GenBank/DDBJ whole genome shotgun (WGS) entry which is preliminary data.</text>
</comment>
<sequence>MKQKQHSAKRILLVRSIVNDRDGVDAVLDLIDLAGLITLTFGPMQRYHVADHLRSVADQAERGLGASAEVSV</sequence>
<dbReference type="EMBL" id="JABWSX010000001">
    <property type="protein sequence ID" value="NVL08494.1"/>
    <property type="molecule type" value="Genomic_DNA"/>
</dbReference>
<name>A0A973WPC8_9BRAD</name>
<protein>
    <submittedName>
        <fullName evidence="1">Uncharacterized protein</fullName>
    </submittedName>
</protein>
<proteinExistence type="predicted"/>
<dbReference type="RefSeq" id="WP_176531997.1">
    <property type="nucleotide sequence ID" value="NZ_CP088022.1"/>
</dbReference>